<dbReference type="Proteomes" id="UP001054811">
    <property type="component" value="Chromosome"/>
</dbReference>
<dbReference type="EMBL" id="CP091139">
    <property type="protein sequence ID" value="UUT35823.1"/>
    <property type="molecule type" value="Genomic_DNA"/>
</dbReference>
<sequence>MSTPYPDARTWAQEHSLADVPRLARLEGFAFQAHPEIVASFGADGAAMARFTAEHRRTPERTAKNVLVAVLGIVMVLAPILGVAIYGTAAAYIAPSAGPLPAQVAVPIAGVCFLIAALTQVALWIVWLRGVRAGRRCCWGWP</sequence>
<evidence type="ECO:0000313" key="3">
    <source>
        <dbReference type="Proteomes" id="UP001054811"/>
    </source>
</evidence>
<accession>A0ABY5NKW3</accession>
<evidence type="ECO:0000256" key="1">
    <source>
        <dbReference type="SAM" id="Phobius"/>
    </source>
</evidence>
<evidence type="ECO:0000313" key="2">
    <source>
        <dbReference type="EMBL" id="UUT35823.1"/>
    </source>
</evidence>
<reference evidence="2" key="1">
    <citation type="submission" date="2022-01" db="EMBL/GenBank/DDBJ databases">
        <title>Microbacterium eymi and Microbacterium rhizovicinus sp. nov., isolated from the rhizospheric soil of Elymus tsukushiensis, a plant native to the Dokdo Islands, Republic of Korea.</title>
        <authorList>
            <person name="Hwang Y.J."/>
        </authorList>
    </citation>
    <scope>NUCLEOTIDE SEQUENCE</scope>
    <source>
        <strain evidence="2">KUDC0405</strain>
    </source>
</reference>
<name>A0ABY5NKW3_9MICO</name>
<dbReference type="RefSeq" id="WP_259612451.1">
    <property type="nucleotide sequence ID" value="NZ_CP091139.2"/>
</dbReference>
<keyword evidence="1" id="KW-1133">Transmembrane helix</keyword>
<feature type="transmembrane region" description="Helical" evidence="1">
    <location>
        <begin position="66"/>
        <end position="93"/>
    </location>
</feature>
<keyword evidence="1" id="KW-0812">Transmembrane</keyword>
<organism evidence="2 3">
    <name type="scientific">Microbacterium elymi</name>
    <dbReference type="NCBI Taxonomy" id="2909587"/>
    <lineage>
        <taxon>Bacteria</taxon>
        <taxon>Bacillati</taxon>
        <taxon>Actinomycetota</taxon>
        <taxon>Actinomycetes</taxon>
        <taxon>Micrococcales</taxon>
        <taxon>Microbacteriaceae</taxon>
        <taxon>Microbacterium</taxon>
    </lineage>
</organism>
<keyword evidence="1" id="KW-0472">Membrane</keyword>
<proteinExistence type="predicted"/>
<protein>
    <submittedName>
        <fullName evidence="2">Uncharacterized protein</fullName>
    </submittedName>
</protein>
<keyword evidence="3" id="KW-1185">Reference proteome</keyword>
<feature type="transmembrane region" description="Helical" evidence="1">
    <location>
        <begin position="105"/>
        <end position="127"/>
    </location>
</feature>
<gene>
    <name evidence="2" type="ORF">L2X98_21840</name>
</gene>